<dbReference type="Proteomes" id="UP000580250">
    <property type="component" value="Unassembled WGS sequence"/>
</dbReference>
<dbReference type="InterPro" id="IPR018244">
    <property type="entry name" value="Allrgn_V5/Tpx1_CS"/>
</dbReference>
<name>A0A6V7UU72_MELEN</name>
<evidence type="ECO:0000313" key="3">
    <source>
        <dbReference type="EMBL" id="CAD2165552.1"/>
    </source>
</evidence>
<dbReference type="GO" id="GO:0005576">
    <property type="term" value="C:extracellular region"/>
    <property type="evidence" value="ECO:0007669"/>
    <property type="project" value="InterPro"/>
</dbReference>
<dbReference type="InterPro" id="IPR035940">
    <property type="entry name" value="CAP_sf"/>
</dbReference>
<evidence type="ECO:0000313" key="4">
    <source>
        <dbReference type="Proteomes" id="UP000580250"/>
    </source>
</evidence>
<dbReference type="InterPro" id="IPR002413">
    <property type="entry name" value="V5_allergen-like"/>
</dbReference>
<dbReference type="PRINTS" id="PR00838">
    <property type="entry name" value="V5ALLERGEN"/>
</dbReference>
<dbReference type="Pfam" id="PF00188">
    <property type="entry name" value="CAP"/>
    <property type="match status" value="1"/>
</dbReference>
<keyword evidence="1" id="KW-0732">Signal</keyword>
<dbReference type="CDD" id="cd05380">
    <property type="entry name" value="CAP_euk"/>
    <property type="match status" value="1"/>
</dbReference>
<evidence type="ECO:0000256" key="1">
    <source>
        <dbReference type="SAM" id="SignalP"/>
    </source>
</evidence>
<dbReference type="PRINTS" id="PR00837">
    <property type="entry name" value="V5TPXLIKE"/>
</dbReference>
<sequence>MNLYFVLILIFPCFEFISSLTQRNRKIILHCHNHYRSLLAKGKAKNKEGDYMPSAANMYLMKYSKSLESSAKEWAKQCTISHSHGKFGENLFMSTNKKLSDSSALRQACKDWWAELADYGMDQSLVLDNGQFSKGIGHWSQMAWAKTLELGCARAYCPNSEWKTYVVCQYNPPGNYLNELVYHKGESCSGCYRCDRQKKFCLTQ</sequence>
<feature type="signal peptide" evidence="1">
    <location>
        <begin position="1"/>
        <end position="21"/>
    </location>
</feature>
<dbReference type="PROSITE" id="PS01009">
    <property type="entry name" value="CRISP_1"/>
    <property type="match status" value="1"/>
</dbReference>
<dbReference type="InterPro" id="IPR001283">
    <property type="entry name" value="CRISP-related"/>
</dbReference>
<dbReference type="InterPro" id="IPR014044">
    <property type="entry name" value="CAP_dom"/>
</dbReference>
<dbReference type="PROSITE" id="PS01010">
    <property type="entry name" value="CRISP_2"/>
    <property type="match status" value="1"/>
</dbReference>
<dbReference type="SMART" id="SM00198">
    <property type="entry name" value="SCP"/>
    <property type="match status" value="1"/>
</dbReference>
<comment type="caution">
    <text evidence="3">The sequence shown here is derived from an EMBL/GenBank/DDBJ whole genome shotgun (WGS) entry which is preliminary data.</text>
</comment>
<dbReference type="SUPFAM" id="SSF55797">
    <property type="entry name" value="PR-1-like"/>
    <property type="match status" value="1"/>
</dbReference>
<gene>
    <name evidence="3" type="ORF">MENT_LOCUS17244</name>
</gene>
<dbReference type="EMBL" id="CAJEWN010000111">
    <property type="protein sequence ID" value="CAD2165552.1"/>
    <property type="molecule type" value="Genomic_DNA"/>
</dbReference>
<feature type="domain" description="SCP" evidence="2">
    <location>
        <begin position="23"/>
        <end position="178"/>
    </location>
</feature>
<feature type="chain" id="PRO_5028195647" description="SCP domain-containing protein" evidence="1">
    <location>
        <begin position="22"/>
        <end position="204"/>
    </location>
</feature>
<dbReference type="PANTHER" id="PTHR10334">
    <property type="entry name" value="CYSTEINE-RICH SECRETORY PROTEIN-RELATED"/>
    <property type="match status" value="1"/>
</dbReference>
<protein>
    <recommendedName>
        <fullName evidence="2">SCP domain-containing protein</fullName>
    </recommendedName>
</protein>
<proteinExistence type="predicted"/>
<accession>A0A6V7UU72</accession>
<dbReference type="OrthoDB" id="5877551at2759"/>
<dbReference type="AlphaFoldDB" id="A0A6V7UU72"/>
<reference evidence="3 4" key="1">
    <citation type="submission" date="2020-08" db="EMBL/GenBank/DDBJ databases">
        <authorList>
            <person name="Koutsovoulos G."/>
            <person name="Danchin GJ E."/>
        </authorList>
    </citation>
    <scope>NUCLEOTIDE SEQUENCE [LARGE SCALE GENOMIC DNA]</scope>
</reference>
<dbReference type="Gene3D" id="3.40.33.10">
    <property type="entry name" value="CAP"/>
    <property type="match status" value="1"/>
</dbReference>
<evidence type="ECO:0000259" key="2">
    <source>
        <dbReference type="SMART" id="SM00198"/>
    </source>
</evidence>
<organism evidence="3 4">
    <name type="scientific">Meloidogyne enterolobii</name>
    <name type="common">Root-knot nematode worm</name>
    <name type="synonym">Meloidogyne mayaguensis</name>
    <dbReference type="NCBI Taxonomy" id="390850"/>
    <lineage>
        <taxon>Eukaryota</taxon>
        <taxon>Metazoa</taxon>
        <taxon>Ecdysozoa</taxon>
        <taxon>Nematoda</taxon>
        <taxon>Chromadorea</taxon>
        <taxon>Rhabditida</taxon>
        <taxon>Tylenchina</taxon>
        <taxon>Tylenchomorpha</taxon>
        <taxon>Tylenchoidea</taxon>
        <taxon>Meloidogynidae</taxon>
        <taxon>Meloidogyninae</taxon>
        <taxon>Meloidogyne</taxon>
    </lineage>
</organism>